<dbReference type="EMBL" id="CP014228">
    <property type="protein sequence ID" value="AMD87843.1"/>
    <property type="molecule type" value="Genomic_DNA"/>
</dbReference>
<feature type="region of interest" description="Disordered" evidence="7">
    <location>
        <begin position="45"/>
        <end position="77"/>
    </location>
</feature>
<feature type="compositionally biased region" description="Gly residues" evidence="7">
    <location>
        <begin position="1216"/>
        <end position="1226"/>
    </location>
</feature>
<feature type="compositionally biased region" description="Low complexity" evidence="7">
    <location>
        <begin position="1160"/>
        <end position="1179"/>
    </location>
</feature>
<name>A0A109W830_ACTRD</name>
<dbReference type="OrthoDB" id="9759366at2"/>
<feature type="compositionally biased region" description="Basic and acidic residues" evidence="7">
    <location>
        <begin position="1195"/>
        <end position="1212"/>
    </location>
</feature>
<feature type="compositionally biased region" description="Low complexity" evidence="7">
    <location>
        <begin position="65"/>
        <end position="77"/>
    </location>
</feature>
<dbReference type="STRING" id="111015.AXF14_09945"/>
<evidence type="ECO:0000313" key="11">
    <source>
        <dbReference type="Proteomes" id="UP000065220"/>
    </source>
</evidence>
<dbReference type="PANTHER" id="PTHR30621:SF0">
    <property type="entry name" value="BIFUNCTIONAL GLUTAMINE SYNTHETASE ADENYLYLTRANSFERASE_ADENYLYL-REMOVING ENZYME"/>
    <property type="match status" value="1"/>
</dbReference>
<sequence>MAERSGATGPVLGGPRRETPRARLIRAGFDELSRAAGCLTDPALTALLPDAPGTAPAGEDPTDPTSPGGPLGRSGLSSLVLGPAQEALVTEVGRTADPDLALLALVRLAEACAGCEAEALLRRLLEGLVALPTHDGPGAEADAGTPRAAEASDTAEHRARLLAVLGSSSALGDFLVAHPRHLAALAPDQAFRAPDRPSALETLTGAVRDALAGTGTGQDAGADAGADGPVPEERVTAATSAMRVAYRDRLLAIVADDLRAEEPVAHLPVVGQDMAELADASLESALLIARAAVGPEAEDVALTVIAMGKTGARELNYISDVDVVHVVGPAGDPTAAPEDEAALVATGTAIATELARATSATGEEPPLWPLDTALRPEGKDGALVRTLASHVAYYERWASSWEFQALLKARAAAGDAELGAAYEASVAPFIWAASGRENFVDDARAMRRRVERESERKGQEDMRIKLGPGGLRDVEFTVQLLQLVHGRADESLHVRPTLGALDALSAGGYVSRADAAALGDCYKALRLLEHRSQLHRLRRTHELPARPEDLRRIGRGIERRSLADPEALLTVFRALRRQVRALHEAIYYRPLLSVAAGLSDAEMSLSPRAARERLTAIGYLDPDGALRHIQALTEGVTRRAAIQRQLLPVIIGWIGEGPDPDQGLLAFRLLSESIGSSHWYLALLRDSPAAARRLCQVLSGARWTTERLAERPESIAWLDDADDLAPRPDGALAEEVRSTLRRRSFTASDAAGLEKQAAEAVRALMGVRTRELVRAALADSLDGVDPARAAHVLTDATDAVLAGVLSVATGLTVALRDGADAVSGGPAQDGTWPAALAEHAVIAMGRLGGREITYASDADVLFVHEARSGVDEETAATEADAVARWTVRLMAGARPHPLEVDADLRPEGRQGPMSRSLSSYAEYYQRWASVWERQALLRARACAGSAALGTRFEELVAPLRWSEDGLDAAGLREIRRLKARMEAERLPRGTNPSRHLKLGPGGLSDVEWTAQVLQLAHAAEEPGLRTTSTTEALAAAVDAGLLAVDEGEDLIGAWRLASRVRAANVIGTGRDAGAKVDVLPSDTRDLRLVGRLLGQEPGHEREVVEDYRRSARHARTVVERVVFGDALHDEDDAAAARARGDQRAAPGERRGAPSGRTDGARGSATRTSPSTGTATSAPGRPEQPRTDGAQSGAPRPERAAGARRPTRAEQRRGPRRGGGTGPFPWS</sequence>
<dbReference type="AlphaFoldDB" id="A0A109W830"/>
<feature type="domain" description="PII-uridylyltransferase/Glutamine-synthetase adenylyltransferase" evidence="9">
    <location>
        <begin position="980"/>
        <end position="1121"/>
    </location>
</feature>
<organism evidence="10 11">
    <name type="scientific">Actinomyces radicidentis</name>
    <dbReference type="NCBI Taxonomy" id="111015"/>
    <lineage>
        <taxon>Bacteria</taxon>
        <taxon>Bacillati</taxon>
        <taxon>Actinomycetota</taxon>
        <taxon>Actinomycetes</taxon>
        <taxon>Actinomycetales</taxon>
        <taxon>Actinomycetaceae</taxon>
        <taxon>Actinomyces</taxon>
    </lineage>
</organism>
<dbReference type="InterPro" id="IPR023057">
    <property type="entry name" value="GlnE"/>
</dbReference>
<dbReference type="SUPFAM" id="SSF81301">
    <property type="entry name" value="Nucleotidyltransferase"/>
    <property type="match status" value="2"/>
</dbReference>
<dbReference type="GO" id="GO:0005829">
    <property type="term" value="C:cytosol"/>
    <property type="evidence" value="ECO:0007669"/>
    <property type="project" value="TreeGrafter"/>
</dbReference>
<dbReference type="Gene3D" id="3.30.460.10">
    <property type="entry name" value="Beta Polymerase, domain 2"/>
    <property type="match status" value="2"/>
</dbReference>
<feature type="compositionally biased region" description="Basic and acidic residues" evidence="7">
    <location>
        <begin position="1138"/>
        <end position="1151"/>
    </location>
</feature>
<dbReference type="Pfam" id="PF03710">
    <property type="entry name" value="GlnE"/>
    <property type="match status" value="2"/>
</dbReference>
<evidence type="ECO:0000256" key="2">
    <source>
        <dbReference type="ARBA" id="ARBA00022695"/>
    </source>
</evidence>
<dbReference type="Gene3D" id="1.20.120.330">
    <property type="entry name" value="Nucleotidyltransferases domain 2"/>
    <property type="match status" value="2"/>
</dbReference>
<keyword evidence="11" id="KW-1185">Reference proteome</keyword>
<evidence type="ECO:0000256" key="1">
    <source>
        <dbReference type="ARBA" id="ARBA00022679"/>
    </source>
</evidence>
<dbReference type="KEGG" id="ard:AXF14_09945"/>
<evidence type="ECO:0000256" key="7">
    <source>
        <dbReference type="SAM" id="MobiDB-lite"/>
    </source>
</evidence>
<dbReference type="Proteomes" id="UP000065220">
    <property type="component" value="Chromosome"/>
</dbReference>
<keyword evidence="4" id="KW-0067">ATP-binding</keyword>
<accession>A0A109W830</accession>
<keyword evidence="2 10" id="KW-0548">Nucleotidyltransferase</keyword>
<evidence type="ECO:0000256" key="6">
    <source>
        <dbReference type="ARBA" id="ARBA00023268"/>
    </source>
</evidence>
<dbReference type="GO" id="GO:0008882">
    <property type="term" value="F:[glutamate-ammonia-ligase] adenylyltransferase activity"/>
    <property type="evidence" value="ECO:0007669"/>
    <property type="project" value="InterPro"/>
</dbReference>
<dbReference type="Gene3D" id="1.20.120.1510">
    <property type="match status" value="1"/>
</dbReference>
<evidence type="ECO:0000256" key="5">
    <source>
        <dbReference type="ARBA" id="ARBA00022842"/>
    </source>
</evidence>
<feature type="region of interest" description="Disordered" evidence="7">
    <location>
        <begin position="1133"/>
        <end position="1226"/>
    </location>
</feature>
<dbReference type="GO" id="GO:0005524">
    <property type="term" value="F:ATP binding"/>
    <property type="evidence" value="ECO:0007669"/>
    <property type="project" value="UniProtKB-KW"/>
</dbReference>
<dbReference type="SUPFAM" id="SSF81593">
    <property type="entry name" value="Nucleotidyltransferase substrate binding subunit/domain"/>
    <property type="match status" value="2"/>
</dbReference>
<keyword evidence="5" id="KW-0460">Magnesium</keyword>
<feature type="domain" description="Glutamate-ammonia ligase adenylyltransferase repeated" evidence="8">
    <location>
        <begin position="160"/>
        <end position="423"/>
    </location>
</feature>
<evidence type="ECO:0000259" key="9">
    <source>
        <dbReference type="Pfam" id="PF08335"/>
    </source>
</evidence>
<evidence type="ECO:0000256" key="4">
    <source>
        <dbReference type="ARBA" id="ARBA00022840"/>
    </source>
</evidence>
<dbReference type="PANTHER" id="PTHR30621">
    <property type="entry name" value="GLUTAMINE SYNTHETASE ADENYLYLTRANSFERASE"/>
    <property type="match status" value="1"/>
</dbReference>
<evidence type="ECO:0000259" key="8">
    <source>
        <dbReference type="Pfam" id="PF03710"/>
    </source>
</evidence>
<evidence type="ECO:0000256" key="3">
    <source>
        <dbReference type="ARBA" id="ARBA00022741"/>
    </source>
</evidence>
<gene>
    <name evidence="10" type="ORF">AXF14_09945</name>
</gene>
<reference evidence="11" key="1">
    <citation type="submission" date="2016-02" db="EMBL/GenBank/DDBJ databases">
        <authorList>
            <person name="Holder M.E."/>
            <person name="Ajami N.J."/>
            <person name="Petrosino J.F."/>
        </authorList>
    </citation>
    <scope>NUCLEOTIDE SEQUENCE [LARGE SCALE GENOMIC DNA]</scope>
    <source>
        <strain evidence="11">CCUG 36733</strain>
    </source>
</reference>
<dbReference type="InterPro" id="IPR013546">
    <property type="entry name" value="PII_UdlTrfase/GS_AdlTrfase"/>
</dbReference>
<keyword evidence="3" id="KW-0547">Nucleotide-binding</keyword>
<evidence type="ECO:0000313" key="10">
    <source>
        <dbReference type="EMBL" id="AMD87843.1"/>
    </source>
</evidence>
<dbReference type="InterPro" id="IPR005190">
    <property type="entry name" value="GlnE_rpt_dom"/>
</dbReference>
<feature type="region of interest" description="Disordered" evidence="7">
    <location>
        <begin position="1"/>
        <end position="25"/>
    </location>
</feature>
<feature type="domain" description="PII-uridylyltransferase/Glutamine-synthetase adenylyltransferase" evidence="9">
    <location>
        <begin position="444"/>
        <end position="585"/>
    </location>
</feature>
<proteinExistence type="predicted"/>
<dbReference type="NCBIfam" id="NF010707">
    <property type="entry name" value="PRK14109.1"/>
    <property type="match status" value="1"/>
</dbReference>
<keyword evidence="1 10" id="KW-0808">Transferase</keyword>
<dbReference type="InterPro" id="IPR043519">
    <property type="entry name" value="NT_sf"/>
</dbReference>
<dbReference type="Pfam" id="PF08335">
    <property type="entry name" value="GlnD_UR_UTase"/>
    <property type="match status" value="2"/>
</dbReference>
<protein>
    <submittedName>
        <fullName evidence="10">Glutamine-synthetase adenylyltransferase</fullName>
    </submittedName>
</protein>
<keyword evidence="6" id="KW-0511">Multifunctional enzyme</keyword>
<dbReference type="RefSeq" id="WP_067942919.1">
    <property type="nucleotide sequence ID" value="NZ_CP014228.1"/>
</dbReference>
<feature type="domain" description="Glutamate-ammonia ligase adenylyltransferase repeated" evidence="8">
    <location>
        <begin position="693"/>
        <end position="954"/>
    </location>
</feature>
<dbReference type="GO" id="GO:0000820">
    <property type="term" value="P:regulation of glutamine family amino acid metabolic process"/>
    <property type="evidence" value="ECO:0007669"/>
    <property type="project" value="TreeGrafter"/>
</dbReference>
<dbReference type="CDD" id="cd05401">
    <property type="entry name" value="NT_GlnE_GlnD_like"/>
    <property type="match status" value="2"/>
</dbReference>